<dbReference type="SUPFAM" id="SSF48371">
    <property type="entry name" value="ARM repeat"/>
    <property type="match status" value="2"/>
</dbReference>
<evidence type="ECO:0000256" key="2">
    <source>
        <dbReference type="SAM" id="SignalP"/>
    </source>
</evidence>
<evidence type="ECO:0000256" key="1">
    <source>
        <dbReference type="ARBA" id="ARBA00015263"/>
    </source>
</evidence>
<protein>
    <recommendedName>
        <fullName evidence="1">HEAT repeat-containing protein 6</fullName>
    </recommendedName>
</protein>
<dbReference type="InterPro" id="IPR011989">
    <property type="entry name" value="ARM-like"/>
</dbReference>
<organism evidence="4">
    <name type="scientific">Cuerna arida</name>
    <dbReference type="NCBI Taxonomy" id="1464854"/>
    <lineage>
        <taxon>Eukaryota</taxon>
        <taxon>Metazoa</taxon>
        <taxon>Ecdysozoa</taxon>
        <taxon>Arthropoda</taxon>
        <taxon>Hexapoda</taxon>
        <taxon>Insecta</taxon>
        <taxon>Pterygota</taxon>
        <taxon>Neoptera</taxon>
        <taxon>Paraneoptera</taxon>
        <taxon>Hemiptera</taxon>
        <taxon>Auchenorrhyncha</taxon>
        <taxon>Membracoidea</taxon>
        <taxon>Cicadellidae</taxon>
        <taxon>Cicadellinae</taxon>
        <taxon>Proconiini</taxon>
        <taxon>Cuerna</taxon>
    </lineage>
</organism>
<name>A0A1B6EHU2_9HEMI</name>
<dbReference type="PANTHER" id="PTHR13366:SF0">
    <property type="entry name" value="HEAT REPEAT-CONTAINING PROTEIN 6"/>
    <property type="match status" value="1"/>
</dbReference>
<dbReference type="AlphaFoldDB" id="A0A1B6EHU2"/>
<dbReference type="EMBL" id="GECZ01032272">
    <property type="protein sequence ID" value="JAS37497.1"/>
    <property type="molecule type" value="Transcribed_RNA"/>
</dbReference>
<dbReference type="InterPro" id="IPR016024">
    <property type="entry name" value="ARM-type_fold"/>
</dbReference>
<gene>
    <name evidence="4" type="ORF">g.27872</name>
</gene>
<dbReference type="PANTHER" id="PTHR13366">
    <property type="entry name" value="MALARIA ANTIGEN-RELATED"/>
    <property type="match status" value="1"/>
</dbReference>
<feature type="non-terminal residue" evidence="4">
    <location>
        <position position="1"/>
    </location>
</feature>
<feature type="chain" id="PRO_5008582233" description="HEAT repeat-containing protein 6" evidence="2">
    <location>
        <begin position="22"/>
        <end position="658"/>
    </location>
</feature>
<evidence type="ECO:0000313" key="4">
    <source>
        <dbReference type="EMBL" id="JAS37497.1"/>
    </source>
</evidence>
<evidence type="ECO:0000259" key="3">
    <source>
        <dbReference type="Pfam" id="PF13251"/>
    </source>
</evidence>
<reference evidence="4" key="1">
    <citation type="submission" date="2015-11" db="EMBL/GenBank/DDBJ databases">
        <title>De novo transcriptome assembly of four potential Pierce s Disease insect vectors from Arizona vineyards.</title>
        <authorList>
            <person name="Tassone E.E."/>
        </authorList>
    </citation>
    <scope>NUCLEOTIDE SEQUENCE</scope>
</reference>
<accession>A0A1B6EHU2</accession>
<feature type="signal peptide" evidence="2">
    <location>
        <begin position="1"/>
        <end position="21"/>
    </location>
</feature>
<keyword evidence="2" id="KW-0732">Signal</keyword>
<sequence length="658" mass="72222">RRAQAKVRLAAINLLVQVAKAVNIRELFGYYSSLVGSQGLCYNLVNDTNSRLTSVAASTTAFLLGNAKSYFAQALQSSVTSYTPFSSVLASLLDSLHQCVVRSMKMTGSMSVLHCACSLVDVTPYHRMKPGLLTPLVYAALPQLRHKEMVVSVAALTLLGCVVAVEPQTEELKQILSVSRIDSLPDIPETPGRSWVLSAALQYLETESQKAVSVPLRVEWWQLLANMVRHHFSLVRPHIMPLVAAVLRDMTGTNTLELARLHATRTFQQLATALTSSDERLCTQIWQKALESQLLGLVGTSPTLASVVCDCLAVMSPAAYHQLPDKYQISCMTSLLCCARDDEPVVRASALQAMASLLIYSQDEQFVCDSCDVICLLVKDPVPLVSAKAAWALGNLTDMLLKTQHGEEIISPIQLIRTSIEVAQGKVKMRANGVRALGNLLGLLRERHLSRPEYRDVPLQASEVLVKNASATTSMKVSWNACYALGSLLKNEAIHEASCSWQDVVLPSLCSLVVRSSNFKVRTNACAALACVPLRRYYGAHYLAVWKAVLDGLDNALNMSDFREVKHQDGLLEQLCLTLCHLTSLVELADLSPLYEVAVYHMDTLQQHISRFLSSTVPERADAVLKAAASLALLREQQLTVTQRNSVTILSDVFTFDI</sequence>
<dbReference type="Gene3D" id="1.25.10.10">
    <property type="entry name" value="Leucine-rich Repeat Variant"/>
    <property type="match status" value="2"/>
</dbReference>
<proteinExistence type="predicted"/>
<dbReference type="Pfam" id="PF13251">
    <property type="entry name" value="DUF4042"/>
    <property type="match status" value="1"/>
</dbReference>
<dbReference type="InterPro" id="IPR025283">
    <property type="entry name" value="DUF4042"/>
</dbReference>
<dbReference type="InterPro" id="IPR052107">
    <property type="entry name" value="HEAT6"/>
</dbReference>
<feature type="domain" description="DUF4042" evidence="3">
    <location>
        <begin position="6"/>
        <end position="171"/>
    </location>
</feature>